<sequence>MNRQSSKKSNVMGYQKSPTLSSNNNKKNVGVGGSGSFGSFPALSSNSYKQKTNIGGGNSARYGGSSSLTSNGYKKSASVGGFRSSRGYGGSKSVGSDGASGGLINYVRRNDPQFNPIHDGCPGAYHENIAALLMGLEYLLSISYVDDTEVFKEVVRIKNEHPDDNQCIVNGRVKGRLKVTRAFGAGFLKQIQDGESSFSGVLNFVMGTSRYQGMPSISVDDNANVSSVIVW</sequence>
<keyword evidence="3" id="KW-1185">Reference proteome</keyword>
<dbReference type="InterPro" id="IPR036457">
    <property type="entry name" value="PPM-type-like_dom_sf"/>
</dbReference>
<gene>
    <name evidence="2" type="ORF">Tco_0652841</name>
</gene>
<organism evidence="2 3">
    <name type="scientific">Tanacetum coccineum</name>
    <dbReference type="NCBI Taxonomy" id="301880"/>
    <lineage>
        <taxon>Eukaryota</taxon>
        <taxon>Viridiplantae</taxon>
        <taxon>Streptophyta</taxon>
        <taxon>Embryophyta</taxon>
        <taxon>Tracheophyta</taxon>
        <taxon>Spermatophyta</taxon>
        <taxon>Magnoliopsida</taxon>
        <taxon>eudicotyledons</taxon>
        <taxon>Gunneridae</taxon>
        <taxon>Pentapetalae</taxon>
        <taxon>asterids</taxon>
        <taxon>campanulids</taxon>
        <taxon>Asterales</taxon>
        <taxon>Asteraceae</taxon>
        <taxon>Asteroideae</taxon>
        <taxon>Anthemideae</taxon>
        <taxon>Anthemidinae</taxon>
        <taxon>Tanacetum</taxon>
    </lineage>
</organism>
<evidence type="ECO:0000313" key="2">
    <source>
        <dbReference type="EMBL" id="GJS58057.1"/>
    </source>
</evidence>
<dbReference type="Pfam" id="PF18777">
    <property type="entry name" value="CRM1_repeat"/>
    <property type="match status" value="1"/>
</dbReference>
<reference evidence="2" key="2">
    <citation type="submission" date="2022-01" db="EMBL/GenBank/DDBJ databases">
        <authorList>
            <person name="Yamashiro T."/>
            <person name="Shiraishi A."/>
            <person name="Satake H."/>
            <person name="Nakayama K."/>
        </authorList>
    </citation>
    <scope>NUCLEOTIDE SEQUENCE</scope>
</reference>
<protein>
    <submittedName>
        <fullName evidence="2">Protein phosphatase 2C 29</fullName>
    </submittedName>
</protein>
<dbReference type="EMBL" id="BQNB010009053">
    <property type="protein sequence ID" value="GJS58057.1"/>
    <property type="molecule type" value="Genomic_DNA"/>
</dbReference>
<feature type="region of interest" description="Disordered" evidence="1">
    <location>
        <begin position="1"/>
        <end position="32"/>
    </location>
</feature>
<dbReference type="InterPro" id="IPR041123">
    <property type="entry name" value="CRM1_repeat"/>
</dbReference>
<reference evidence="2" key="1">
    <citation type="journal article" date="2022" name="Int. J. Mol. Sci.">
        <title>Draft Genome of Tanacetum Coccineum: Genomic Comparison of Closely Related Tanacetum-Family Plants.</title>
        <authorList>
            <person name="Yamashiro T."/>
            <person name="Shiraishi A."/>
            <person name="Nakayama K."/>
            <person name="Satake H."/>
        </authorList>
    </citation>
    <scope>NUCLEOTIDE SEQUENCE</scope>
</reference>
<evidence type="ECO:0000256" key="1">
    <source>
        <dbReference type="SAM" id="MobiDB-lite"/>
    </source>
</evidence>
<accession>A0ABQ4WYW2</accession>
<evidence type="ECO:0000313" key="3">
    <source>
        <dbReference type="Proteomes" id="UP001151760"/>
    </source>
</evidence>
<proteinExistence type="predicted"/>
<comment type="caution">
    <text evidence="2">The sequence shown here is derived from an EMBL/GenBank/DDBJ whole genome shotgun (WGS) entry which is preliminary data.</text>
</comment>
<name>A0ABQ4WYW2_9ASTR</name>
<dbReference type="Proteomes" id="UP001151760">
    <property type="component" value="Unassembled WGS sequence"/>
</dbReference>
<dbReference type="Gene3D" id="3.60.40.10">
    <property type="entry name" value="PPM-type phosphatase domain"/>
    <property type="match status" value="1"/>
</dbReference>